<accession>I0H7V3</accession>
<dbReference type="RefSeq" id="WP_014443984.1">
    <property type="nucleotide sequence ID" value="NC_017093.1"/>
</dbReference>
<sequence>MRRKILIVAVAAAIGALALTGLVRPWRDAPGDVVPGDLELPWMWQATVGMDAPGRASILAGGDTLGFRGTDLFDAEGKIAVVGRGGDYRMLLHGGWDTVAAGEDVLLSPDGRRVVRPPVDQDSLEVIDLESGRSTFYPPPDFAAPPSSTQAPGWSGPVAWAPDGKSVLAEVYAGDDTHLALLDLETRAVQPIGERILHWQRRTASRAAFAPDGGHLAISAGNQVRLVDRTGKMVWAADLGDRAYLAGAGAFTPDGSKIAIAELAGCLDDCDAEALAARSWTVSYLDAATGKPAPGPSLAAVTGSAIRALGWSQGRDLVILRYEPEDDAYREARADAALTEWNDTGWQETAHITLLALPPSGTARTLLDPPDGVLTMDVSQDLLQAGSFGGPTPAADPFPARPIIWWTLAPLACLAVILTPAFFAVRRRLSSRYA</sequence>
<evidence type="ECO:0000313" key="3">
    <source>
        <dbReference type="Proteomes" id="UP000007882"/>
    </source>
</evidence>
<keyword evidence="1" id="KW-0812">Transmembrane</keyword>
<dbReference type="InterPro" id="IPR015943">
    <property type="entry name" value="WD40/YVTN_repeat-like_dom_sf"/>
</dbReference>
<keyword evidence="1" id="KW-0472">Membrane</keyword>
<dbReference type="KEGG" id="ams:AMIS_38700"/>
<reference evidence="2 3" key="1">
    <citation type="submission" date="2012-02" db="EMBL/GenBank/DDBJ databases">
        <title>Complete genome sequence of Actinoplanes missouriensis 431 (= NBRC 102363).</title>
        <authorList>
            <person name="Ohnishi Y."/>
            <person name="Ishikawa J."/>
            <person name="Sekine M."/>
            <person name="Hosoyama A."/>
            <person name="Harada T."/>
            <person name="Narita H."/>
            <person name="Hata T."/>
            <person name="Konno Y."/>
            <person name="Tutikane K."/>
            <person name="Fujita N."/>
            <person name="Horinouchi S."/>
            <person name="Hayakawa M."/>
        </authorList>
    </citation>
    <scope>NUCLEOTIDE SEQUENCE [LARGE SCALE GENOMIC DNA]</scope>
    <source>
        <strain evidence="3">ATCC 14538 / DSM 43046 / CBS 188.64 / JCM 3121 / NBRC 102363 / NCIMB 12654 / NRRL B-3342 / UNCC 431</strain>
    </source>
</reference>
<dbReference type="Proteomes" id="UP000007882">
    <property type="component" value="Chromosome"/>
</dbReference>
<dbReference type="SUPFAM" id="SSF50969">
    <property type="entry name" value="YVTN repeat-like/Quinoprotein amine dehydrogenase"/>
    <property type="match status" value="1"/>
</dbReference>
<gene>
    <name evidence="2" type="ordered locus">AMIS_38700</name>
</gene>
<evidence type="ECO:0000256" key="1">
    <source>
        <dbReference type="SAM" id="Phobius"/>
    </source>
</evidence>
<dbReference type="PATRIC" id="fig|512565.3.peg.3863"/>
<keyword evidence="1" id="KW-1133">Transmembrane helix</keyword>
<dbReference type="eggNOG" id="ENOG5031SVI">
    <property type="taxonomic scope" value="Bacteria"/>
</dbReference>
<dbReference type="Gene3D" id="2.130.10.10">
    <property type="entry name" value="YVTN repeat-like/Quinoprotein amine dehydrogenase"/>
    <property type="match status" value="1"/>
</dbReference>
<organism evidence="2 3">
    <name type="scientific">Actinoplanes missouriensis (strain ATCC 14538 / DSM 43046 / CBS 188.64 / JCM 3121 / NBRC 102363 / NCIMB 12654 / NRRL B-3342 / UNCC 431)</name>
    <dbReference type="NCBI Taxonomy" id="512565"/>
    <lineage>
        <taxon>Bacteria</taxon>
        <taxon>Bacillati</taxon>
        <taxon>Actinomycetota</taxon>
        <taxon>Actinomycetes</taxon>
        <taxon>Micromonosporales</taxon>
        <taxon>Micromonosporaceae</taxon>
        <taxon>Actinoplanes</taxon>
    </lineage>
</organism>
<keyword evidence="3" id="KW-1185">Reference proteome</keyword>
<proteinExistence type="predicted"/>
<dbReference type="EMBL" id="AP012319">
    <property type="protein sequence ID" value="BAL89090.1"/>
    <property type="molecule type" value="Genomic_DNA"/>
</dbReference>
<dbReference type="STRING" id="512565.AMIS_38700"/>
<evidence type="ECO:0000313" key="2">
    <source>
        <dbReference type="EMBL" id="BAL89090.1"/>
    </source>
</evidence>
<feature type="transmembrane region" description="Helical" evidence="1">
    <location>
        <begin position="403"/>
        <end position="425"/>
    </location>
</feature>
<name>I0H7V3_ACTM4</name>
<dbReference type="AlphaFoldDB" id="I0H7V3"/>
<protein>
    <submittedName>
        <fullName evidence="2">Uncharacterized protein</fullName>
    </submittedName>
</protein>
<dbReference type="InterPro" id="IPR011044">
    <property type="entry name" value="Quino_amine_DH_bsu"/>
</dbReference>
<dbReference type="HOGENOM" id="CLU_631110_0_0_11"/>
<dbReference type="OrthoDB" id="3346200at2"/>